<evidence type="ECO:0000313" key="3">
    <source>
        <dbReference type="EMBL" id="RUS49407.1"/>
    </source>
</evidence>
<dbReference type="RefSeq" id="WP_126992164.1">
    <property type="nucleotide sequence ID" value="NZ_JTFC01000220.1"/>
</dbReference>
<organism evidence="3 4">
    <name type="scientific">Candidatus Kurthia intestinigallinarum</name>
    <dbReference type="NCBI Taxonomy" id="1562256"/>
    <lineage>
        <taxon>Bacteria</taxon>
        <taxon>Bacillati</taxon>
        <taxon>Bacillota</taxon>
        <taxon>Bacilli</taxon>
        <taxon>Bacillales</taxon>
        <taxon>Caryophanaceae</taxon>
        <taxon>Kurthia</taxon>
    </lineage>
</organism>
<dbReference type="SUPFAM" id="SSF143120">
    <property type="entry name" value="YefM-like"/>
    <property type="match status" value="1"/>
</dbReference>
<proteinExistence type="inferred from homology"/>
<reference evidence="3 4" key="1">
    <citation type="submission" date="2014-11" db="EMBL/GenBank/DDBJ databases">
        <title>Genome sequence and analysis of novel Kurthia sp.</title>
        <authorList>
            <person name="Lawson J.N."/>
            <person name="Gonzalez J.E."/>
            <person name="Rinauldi L."/>
            <person name="Xuan Z."/>
            <person name="Firman A."/>
            <person name="Shaddox L."/>
            <person name="Trudeau A."/>
            <person name="Shah S."/>
            <person name="Reiman D."/>
        </authorList>
    </citation>
    <scope>NUCLEOTIDE SEQUENCE [LARGE SCALE GENOMIC DNA]</scope>
    <source>
        <strain evidence="3 4">3B1D</strain>
    </source>
</reference>
<comment type="function">
    <text evidence="2">Antitoxin component of a type II toxin-antitoxin (TA) system.</text>
</comment>
<dbReference type="EMBL" id="JTFC01000220">
    <property type="protein sequence ID" value="RUS49407.1"/>
    <property type="molecule type" value="Genomic_DNA"/>
</dbReference>
<evidence type="ECO:0000313" key="4">
    <source>
        <dbReference type="Proteomes" id="UP000288623"/>
    </source>
</evidence>
<dbReference type="InterPro" id="IPR006442">
    <property type="entry name" value="Antitoxin_Phd/YefM"/>
</dbReference>
<evidence type="ECO:0000256" key="1">
    <source>
        <dbReference type="ARBA" id="ARBA00009981"/>
    </source>
</evidence>
<comment type="caution">
    <text evidence="3">The sequence shown here is derived from an EMBL/GenBank/DDBJ whole genome shotgun (WGS) entry which is preliminary data.</text>
</comment>
<protein>
    <recommendedName>
        <fullName evidence="2">Antitoxin</fullName>
    </recommendedName>
</protein>
<accession>A0A433RNF7</accession>
<dbReference type="NCBIfam" id="TIGR01552">
    <property type="entry name" value="phd_fam"/>
    <property type="match status" value="1"/>
</dbReference>
<dbReference type="Proteomes" id="UP000288623">
    <property type="component" value="Unassembled WGS sequence"/>
</dbReference>
<sequence>MEFVAHSKFQKNLHTYMKKINKESCEIAVTGENVEDTIVVMSKRDYDAMQETLSVLSNKYVIDKINRGDNQFNSYKGGFGNENDY</sequence>
<keyword evidence="4" id="KW-1185">Reference proteome</keyword>
<dbReference type="Gene3D" id="3.40.1620.10">
    <property type="entry name" value="YefM-like domain"/>
    <property type="match status" value="1"/>
</dbReference>
<dbReference type="InterPro" id="IPR036165">
    <property type="entry name" value="YefM-like_sf"/>
</dbReference>
<dbReference type="AlphaFoldDB" id="A0A433RNF7"/>
<dbReference type="OrthoDB" id="9802003at2"/>
<evidence type="ECO:0000256" key="2">
    <source>
        <dbReference type="RuleBase" id="RU362080"/>
    </source>
</evidence>
<name>A0A433RNF7_9BACL</name>
<dbReference type="Pfam" id="PF02604">
    <property type="entry name" value="PhdYeFM_antitox"/>
    <property type="match status" value="1"/>
</dbReference>
<comment type="similarity">
    <text evidence="1 2">Belongs to the phD/YefM antitoxin family.</text>
</comment>
<gene>
    <name evidence="3" type="ORF">QI30_20065</name>
</gene>